<dbReference type="AlphaFoldDB" id="A0A812VJJ5"/>
<evidence type="ECO:0000313" key="2">
    <source>
        <dbReference type="Proteomes" id="UP000649617"/>
    </source>
</evidence>
<dbReference type="EMBL" id="CAJNIZ010042594">
    <property type="protein sequence ID" value="CAE7627714.1"/>
    <property type="molecule type" value="Genomic_DNA"/>
</dbReference>
<reference evidence="1" key="1">
    <citation type="submission" date="2021-02" db="EMBL/GenBank/DDBJ databases">
        <authorList>
            <person name="Dougan E. K."/>
            <person name="Rhodes N."/>
            <person name="Thang M."/>
            <person name="Chan C."/>
        </authorList>
    </citation>
    <scope>NUCLEOTIDE SEQUENCE</scope>
</reference>
<feature type="non-terminal residue" evidence="1">
    <location>
        <position position="70"/>
    </location>
</feature>
<organism evidence="1 2">
    <name type="scientific">Symbiodinium pilosum</name>
    <name type="common">Dinoflagellate</name>
    <dbReference type="NCBI Taxonomy" id="2952"/>
    <lineage>
        <taxon>Eukaryota</taxon>
        <taxon>Sar</taxon>
        <taxon>Alveolata</taxon>
        <taxon>Dinophyceae</taxon>
        <taxon>Suessiales</taxon>
        <taxon>Symbiodiniaceae</taxon>
        <taxon>Symbiodinium</taxon>
    </lineage>
</organism>
<gene>
    <name evidence="1" type="primary">eml4</name>
    <name evidence="1" type="ORF">SPIL2461_LOCUS16440</name>
</gene>
<sequence length="70" mass="7936">VPQPRLQAFFRTIRDGTMWLQPDGPQGPMPRKTAWMVRPGCKCGYRYGGVLVEPQALPQTQEDPHCNTPQ</sequence>
<accession>A0A812VJJ5</accession>
<name>A0A812VJJ5_SYMPI</name>
<dbReference type="Proteomes" id="UP000649617">
    <property type="component" value="Unassembled WGS sequence"/>
</dbReference>
<comment type="caution">
    <text evidence="1">The sequence shown here is derived from an EMBL/GenBank/DDBJ whole genome shotgun (WGS) entry which is preliminary data.</text>
</comment>
<protein>
    <submittedName>
        <fullName evidence="1">Eml4 protein</fullName>
    </submittedName>
</protein>
<keyword evidence="2" id="KW-1185">Reference proteome</keyword>
<proteinExistence type="predicted"/>
<dbReference type="OrthoDB" id="545910at2759"/>
<evidence type="ECO:0000313" key="1">
    <source>
        <dbReference type="EMBL" id="CAE7627714.1"/>
    </source>
</evidence>